<organism evidence="2 3">
    <name type="scientific">Fusarium gaditjirri</name>
    <dbReference type="NCBI Taxonomy" id="282569"/>
    <lineage>
        <taxon>Eukaryota</taxon>
        <taxon>Fungi</taxon>
        <taxon>Dikarya</taxon>
        <taxon>Ascomycota</taxon>
        <taxon>Pezizomycotina</taxon>
        <taxon>Sordariomycetes</taxon>
        <taxon>Hypocreomycetidae</taxon>
        <taxon>Hypocreales</taxon>
        <taxon>Nectriaceae</taxon>
        <taxon>Fusarium</taxon>
        <taxon>Fusarium nisikadoi species complex</taxon>
    </lineage>
</organism>
<feature type="compositionally biased region" description="Low complexity" evidence="1">
    <location>
        <begin position="897"/>
        <end position="912"/>
    </location>
</feature>
<feature type="compositionally biased region" description="Polar residues" evidence="1">
    <location>
        <begin position="1467"/>
        <end position="1486"/>
    </location>
</feature>
<proteinExistence type="predicted"/>
<dbReference type="OrthoDB" id="3439539at2759"/>
<feature type="compositionally biased region" description="Low complexity" evidence="1">
    <location>
        <begin position="1017"/>
        <end position="1029"/>
    </location>
</feature>
<gene>
    <name evidence="2" type="ORF">FGADI_9917</name>
</gene>
<feature type="compositionally biased region" description="Pro residues" evidence="1">
    <location>
        <begin position="1329"/>
        <end position="1340"/>
    </location>
</feature>
<feature type="compositionally biased region" description="Pro residues" evidence="1">
    <location>
        <begin position="974"/>
        <end position="1000"/>
    </location>
</feature>
<evidence type="ECO:0000313" key="3">
    <source>
        <dbReference type="Proteomes" id="UP000604273"/>
    </source>
</evidence>
<feature type="compositionally biased region" description="Polar residues" evidence="1">
    <location>
        <begin position="466"/>
        <end position="487"/>
    </location>
</feature>
<feature type="region of interest" description="Disordered" evidence="1">
    <location>
        <begin position="461"/>
        <end position="1628"/>
    </location>
</feature>
<feature type="compositionally biased region" description="Polar residues" evidence="1">
    <location>
        <begin position="373"/>
        <end position="382"/>
    </location>
</feature>
<feature type="compositionally biased region" description="Basic and acidic residues" evidence="1">
    <location>
        <begin position="1603"/>
        <end position="1612"/>
    </location>
</feature>
<feature type="compositionally biased region" description="Low complexity" evidence="1">
    <location>
        <begin position="1212"/>
        <end position="1223"/>
    </location>
</feature>
<feature type="compositionally biased region" description="Basic and acidic residues" evidence="1">
    <location>
        <begin position="560"/>
        <end position="570"/>
    </location>
</feature>
<feature type="compositionally biased region" description="Low complexity" evidence="1">
    <location>
        <begin position="1071"/>
        <end position="1094"/>
    </location>
</feature>
<feature type="compositionally biased region" description="Low complexity" evidence="1">
    <location>
        <begin position="646"/>
        <end position="660"/>
    </location>
</feature>
<feature type="compositionally biased region" description="Pro residues" evidence="1">
    <location>
        <begin position="757"/>
        <end position="768"/>
    </location>
</feature>
<feature type="compositionally biased region" description="Polar residues" evidence="1">
    <location>
        <begin position="619"/>
        <end position="644"/>
    </location>
</feature>
<feature type="compositionally biased region" description="Basic and acidic residues" evidence="1">
    <location>
        <begin position="252"/>
        <end position="263"/>
    </location>
</feature>
<feature type="compositionally biased region" description="Polar residues" evidence="1">
    <location>
        <begin position="1392"/>
        <end position="1404"/>
    </location>
</feature>
<feature type="region of interest" description="Disordered" evidence="1">
    <location>
        <begin position="62"/>
        <end position="86"/>
    </location>
</feature>
<feature type="compositionally biased region" description="Pro residues" evidence="1">
    <location>
        <begin position="1295"/>
        <end position="1309"/>
    </location>
</feature>
<comment type="caution">
    <text evidence="2">The sequence shown here is derived from an EMBL/GenBank/DDBJ whole genome shotgun (WGS) entry which is preliminary data.</text>
</comment>
<reference evidence="2" key="2">
    <citation type="submission" date="2020-05" db="EMBL/GenBank/DDBJ databases">
        <authorList>
            <person name="Kim H.-S."/>
            <person name="Proctor R.H."/>
            <person name="Brown D.W."/>
        </authorList>
    </citation>
    <scope>NUCLEOTIDE SEQUENCE</scope>
    <source>
        <strain evidence="2">NRRL 45417</strain>
    </source>
</reference>
<protein>
    <recommendedName>
        <fullName evidence="4">General RNA polymerase II transcription factor TAF12</fullName>
    </recommendedName>
</protein>
<feature type="compositionally biased region" description="Pro residues" evidence="1">
    <location>
        <begin position="938"/>
        <end position="955"/>
    </location>
</feature>
<feature type="compositionally biased region" description="Polar residues" evidence="1">
    <location>
        <begin position="153"/>
        <end position="173"/>
    </location>
</feature>
<evidence type="ECO:0000256" key="1">
    <source>
        <dbReference type="SAM" id="MobiDB-lite"/>
    </source>
</evidence>
<reference evidence="2" key="1">
    <citation type="journal article" date="2020" name="BMC Genomics">
        <title>Correction to: Identification and distribution of gene clusters required for synthesis of sphingolipid metabolism inhibitors in diverse species of the filamentous fungus Fusarium.</title>
        <authorList>
            <person name="Kim H.S."/>
            <person name="Lohmar J.M."/>
            <person name="Busman M."/>
            <person name="Brown D.W."/>
            <person name="Naumann T.A."/>
            <person name="Divon H.H."/>
            <person name="Lysoe E."/>
            <person name="Uhlig S."/>
            <person name="Proctor R.H."/>
        </authorList>
    </citation>
    <scope>NUCLEOTIDE SEQUENCE</scope>
    <source>
        <strain evidence="2">NRRL 45417</strain>
    </source>
</reference>
<feature type="compositionally biased region" description="Polar residues" evidence="1">
    <location>
        <begin position="720"/>
        <end position="731"/>
    </location>
</feature>
<feature type="compositionally biased region" description="Polar residues" evidence="1">
    <location>
        <begin position="581"/>
        <end position="591"/>
    </location>
</feature>
<feature type="compositionally biased region" description="Basic and acidic residues" evidence="1">
    <location>
        <begin position="1548"/>
        <end position="1567"/>
    </location>
</feature>
<feature type="compositionally biased region" description="Pro residues" evidence="1">
    <location>
        <begin position="547"/>
        <end position="559"/>
    </location>
</feature>
<feature type="region of interest" description="Disordered" evidence="1">
    <location>
        <begin position="252"/>
        <end position="438"/>
    </location>
</feature>
<keyword evidence="3" id="KW-1185">Reference proteome</keyword>
<feature type="compositionally biased region" description="Low complexity" evidence="1">
    <location>
        <begin position="1365"/>
        <end position="1379"/>
    </location>
</feature>
<feature type="compositionally biased region" description="Low complexity" evidence="1">
    <location>
        <begin position="784"/>
        <end position="797"/>
    </location>
</feature>
<feature type="compositionally biased region" description="Low complexity" evidence="1">
    <location>
        <begin position="830"/>
        <end position="842"/>
    </location>
</feature>
<feature type="compositionally biased region" description="Polar residues" evidence="1">
    <location>
        <begin position="1436"/>
        <end position="1450"/>
    </location>
</feature>
<sequence>MSGLPEGWDSDYDGRRWFYKYKPTGHIQYHFPKEGDEFPDFIDTFSPAPVLAPEERLESQQQIRRHASTTTPARFSPKKEDGGYGMSATARPVSMTWDGGFEDEENGVFQPENFMYLGPGTYNDVSPLAEEEEEAARRVVAGGIEGRVEKSSSKGVSPLNSEKTTPAQGSTTAGPVTGEPVLVPPTVVEEIHEMPAVEPPPSHDPVGIIAEMPTDDTAQAHIEKHPPPIEMADNMVLAPIETAISMMAELPERTSPKTKKNEEPQLAPGSLRDYGAQMQPLRISKKPAEEIPPSFQSYKPAGISVDIPPIPAPLRRATFQPGGPMIDASPVRPPDRGHSGTPNVLSPPQVPPKRPLDEPSQPQIPPKHPEQQRALSIANNGSLGPDQQPELSHMPSVLKPARGKVPGLQTVSGPARPPQGHGYIPPTQGKHPPSMTPAPLLQQQRLEEPRMGVQRVNTVPDLLPSQRPQSTVQTGHQVLAPSATNKQHVPKRPASVMPDMMVGQSQEQIQGRYNAGPQQGGNPPYRVPVENVPPKGLPRSATAGPTTPFPPYPVDNPPYPDDRPVYRREIPPYPEEPFVQKQISGQGSSDPSHPIPSNRRHSSFSSAVVSPDSRHGSMSFPTQTPSPMEQSRRASTNSSINPNYTPSPVSQTSSSMQSFSPTPPSVPTNQYQQGSYFTMQDVEGQGHNVAARDVLRKKSLSRSTDARRSSVGADPVAAQRGSSLTQQTGQGYNIAPQGVSRSQSLRQLPQGNVAPQNQPPTAPTPPPQGQQGLGRIEEYEETPSATVSRSSTVSVSADMRKGSVGSSVHPSPMGSRRTSWQAESPKNVSPIQFQGQQGPIPQSHAGQPMHQVQAPQGAPMAAQNPKQLQRKPSQGHAPQPQNQQMSARDSRPPQGVPPQQGLGSQGQPMQGPVIPPQVQGEAPHPGQVSTPVQNVLHKPPPAPAPTPPALAPKPTPTRLQKRSSYPTSSAGQLPPQPQLPRGPVPPGQTPQGPAPGPMPPQGQQQMAYRGQGSNGRVQPQVQIPPNQQQWRPGMQPMTPQGARPVSMQMPAQPSQSAGAKEGKEGKKWLKWLKGGSKSVSHSPTTPVISSPISPAVGRPSWGGGEYAQQAVWQPGQPMSSAQPGFQGNMVPPQSQPGKMHQPAQPPTQTVQAPPQHDQMGFRPSQPLPRTGTLPPQVAQFPQASQASQQPSQMAPQSGQMLHQGGPPAQLGQIPPQTMQLPPQQRQPPHHRQIPVQQGQTNTHPGPAPTPSTQVPPQAMQLPPQNRQPAHQQERMPTQQIEMQPQSNQMTSGPCQVPPPGPAPRNPQPEPRGYSTGGPSVEVSVTQPATLPPKVPEPSMAPPFSVEPSIFSQRQAPPQRQPSPAQPKALEQAPMPQSKAPKPPQPPQMAAPNTLQPQPNSQRSISPPPPAVSPGLSDAAASSISRMSSYRRDSFSDAGSITTIEVAQAQPQPVLKPSIVQVHRRSTDMINKSQVHLNNDSQSSSDVTPRISAETARVGTEAAPPPSNLQYQQAASRPELIPQVNTSKHDINTAPLPSKPDETQVAQPHTRDQHMNKEAAPHKADHRFAAYANSGFQNQNSNNNTNPISNIPQPAPAKPAGPVAEDKWAKKPVVDYSGGDWGDDDDWDY</sequence>
<feature type="compositionally biased region" description="Low complexity" evidence="1">
    <location>
        <begin position="1572"/>
        <end position="1591"/>
    </location>
</feature>
<feature type="compositionally biased region" description="Low complexity" evidence="1">
    <location>
        <begin position="1174"/>
        <end position="1199"/>
    </location>
</feature>
<evidence type="ECO:0008006" key="4">
    <source>
        <dbReference type="Google" id="ProtNLM"/>
    </source>
</evidence>
<name>A0A8H4SYS2_9HYPO</name>
<feature type="compositionally biased region" description="Polar residues" evidence="1">
    <location>
        <begin position="816"/>
        <end position="829"/>
    </location>
</feature>
<feature type="compositionally biased region" description="Polar residues" evidence="1">
    <location>
        <begin position="1262"/>
        <end position="1292"/>
    </location>
</feature>
<evidence type="ECO:0000313" key="2">
    <source>
        <dbReference type="EMBL" id="KAF4948130.1"/>
    </source>
</evidence>
<feature type="compositionally biased region" description="Polar residues" evidence="1">
    <location>
        <begin position="667"/>
        <end position="678"/>
    </location>
</feature>
<feature type="compositionally biased region" description="Polar residues" evidence="1">
    <location>
        <begin position="503"/>
        <end position="521"/>
    </location>
</feature>
<accession>A0A8H4SYS2</accession>
<feature type="compositionally biased region" description="Polar residues" evidence="1">
    <location>
        <begin position="1116"/>
        <end position="1136"/>
    </location>
</feature>
<feature type="compositionally biased region" description="Polar residues" evidence="1">
    <location>
        <begin position="739"/>
        <end position="750"/>
    </location>
</feature>
<feature type="compositionally biased region" description="Low complexity" evidence="1">
    <location>
        <begin position="1146"/>
        <end position="1155"/>
    </location>
</feature>
<dbReference type="Proteomes" id="UP000604273">
    <property type="component" value="Unassembled WGS sequence"/>
</dbReference>
<feature type="region of interest" description="Disordered" evidence="1">
    <location>
        <begin position="148"/>
        <end position="181"/>
    </location>
</feature>
<dbReference type="EMBL" id="JABFAI010000269">
    <property type="protein sequence ID" value="KAF4948130.1"/>
    <property type="molecule type" value="Genomic_DNA"/>
</dbReference>